<organism evidence="1 2">
    <name type="scientific">Flavobacterium phage Fpv1</name>
    <dbReference type="NCBI Taxonomy" id="1792274"/>
    <lineage>
        <taxon>Viruses</taxon>
        <taxon>Duplodnaviria</taxon>
        <taxon>Heunggongvirae</taxon>
        <taxon>Uroviricota</taxon>
        <taxon>Caudoviricetes</taxon>
        <taxon>Fipvunavirus</taxon>
        <taxon>Fipvunavirus Fpv1</taxon>
    </lineage>
</organism>
<evidence type="ECO:0000313" key="2">
    <source>
        <dbReference type="Proteomes" id="UP000203780"/>
    </source>
</evidence>
<name>A0A1B0WKK1_9CAUD</name>
<reference evidence="1 2" key="1">
    <citation type="submission" date="2016-01" db="EMBL/GenBank/DDBJ databases">
        <title>Molecular aspects and genomic diversity of bacteriophages-specific to fish pathogen Flavobacterium psychrophilum.</title>
        <authorList>
            <person name="Castillo D."/>
            <person name="Middelboe M."/>
        </authorList>
    </citation>
    <scope>NUCLEOTIDE SEQUENCE [LARGE SCALE GENOMIC DNA]</scope>
</reference>
<evidence type="ECO:0000313" key="1">
    <source>
        <dbReference type="EMBL" id="ANB40319.1"/>
    </source>
</evidence>
<dbReference type="Proteomes" id="UP000203780">
    <property type="component" value="Segment"/>
</dbReference>
<protein>
    <submittedName>
        <fullName evidence="1">Uncharacterized protein</fullName>
    </submittedName>
</protein>
<dbReference type="GeneID" id="30307580"/>
<dbReference type="EMBL" id="KU599877">
    <property type="protein sequence ID" value="ANB40319.1"/>
    <property type="molecule type" value="Genomic_DNA"/>
</dbReference>
<accession>A0A1B0WKK1</accession>
<dbReference type="RefSeq" id="YP_009322079.1">
    <property type="nucleotide sequence ID" value="NC_031914.1"/>
</dbReference>
<keyword evidence="2" id="KW-1185">Reference proteome</keyword>
<proteinExistence type="predicted"/>
<sequence length="127" mass="14345">MEELVSYLTAKLAKDKGFIQSVYNQKLLGFTPTHPEYINEETNGIVSAPTQSLLCKWLRDIHNINIEIKTPDGKKGVWLYKIHKIHGVGDYSKQDFAYQNYEQALEAALEEALKLVIIPLPSLDAGN</sequence>
<dbReference type="KEGG" id="vg:30307580"/>